<sequence length="294" mass="33164">MKISEILKKKATISFEIFPPKNKEGDISSIYYTIEELSQLNPDFISVTYGAGGSTKGKTVEIASTIKNQYNIEAVAHLTCISSTESEILDICQQLKDNHIENILSLRGDYPQDGLQHELSFHYAKELNTFISQHFPGDFCLSGACYPEVHQEASCLEDDLKALKEKVDAGAQYLITQIFFDNHYYYRLVKEARKRGINVPILAGIMPVTHSKSLLRTAKLCGCSIPYELSTMIESYYHYPEAMKEIGINYATHQIIDLITNGVDGIHIYTMNKPEIAKAIFQSIPTVLKELNHE</sequence>
<comment type="pathway">
    <text evidence="2 12">One-carbon metabolism; tetrahydrofolate interconversion.</text>
</comment>
<keyword evidence="8" id="KW-0520">NAD</keyword>
<evidence type="ECO:0000256" key="1">
    <source>
        <dbReference type="ARBA" id="ARBA00001974"/>
    </source>
</evidence>
<evidence type="ECO:0000256" key="6">
    <source>
        <dbReference type="ARBA" id="ARBA00022827"/>
    </source>
</evidence>
<comment type="cofactor">
    <cofactor evidence="1 12">
        <name>FAD</name>
        <dbReference type="ChEBI" id="CHEBI:57692"/>
    </cofactor>
</comment>
<dbReference type="EC" id="1.5.1.54" evidence="12"/>
<evidence type="ECO:0000256" key="10">
    <source>
        <dbReference type="ARBA" id="ARBA00034478"/>
    </source>
</evidence>
<protein>
    <recommendedName>
        <fullName evidence="12">Methylenetetrahydrofolate reductase</fullName>
        <ecNumber evidence="12">1.5.1.54</ecNumber>
    </recommendedName>
</protein>
<evidence type="ECO:0000256" key="7">
    <source>
        <dbReference type="ARBA" id="ARBA00023002"/>
    </source>
</evidence>
<dbReference type="Gene3D" id="3.20.20.220">
    <property type="match status" value="1"/>
</dbReference>
<proteinExistence type="inferred from homology"/>
<evidence type="ECO:0000256" key="11">
    <source>
        <dbReference type="ARBA" id="ARBA00048628"/>
    </source>
</evidence>
<dbReference type="InterPro" id="IPR029041">
    <property type="entry name" value="FAD-linked_oxidoreductase-like"/>
</dbReference>
<comment type="similarity">
    <text evidence="3 12">Belongs to the methylenetetrahydrofolate reductase family.</text>
</comment>
<gene>
    <name evidence="13" type="primary">metF</name>
    <name evidence="13" type="ORF">QUV98_09025</name>
</gene>
<name>A0ABT7UJX9_9FIRM</name>
<dbReference type="EMBL" id="JAUDCK010000035">
    <property type="protein sequence ID" value="MDM8196454.1"/>
    <property type="molecule type" value="Genomic_DNA"/>
</dbReference>
<evidence type="ECO:0000256" key="9">
    <source>
        <dbReference type="ARBA" id="ARBA00023167"/>
    </source>
</evidence>
<comment type="catalytic activity">
    <reaction evidence="11">
        <text>(6S)-5-methyl-5,6,7,8-tetrahydrofolate + NAD(+) = (6R)-5,10-methylene-5,6,7,8-tetrahydrofolate + NADH + H(+)</text>
        <dbReference type="Rhea" id="RHEA:19821"/>
        <dbReference type="ChEBI" id="CHEBI:15378"/>
        <dbReference type="ChEBI" id="CHEBI:15636"/>
        <dbReference type="ChEBI" id="CHEBI:18608"/>
        <dbReference type="ChEBI" id="CHEBI:57540"/>
        <dbReference type="ChEBI" id="CHEBI:57945"/>
        <dbReference type="EC" id="1.5.1.54"/>
    </reaction>
    <physiologicalReaction direction="right-to-left" evidence="11">
        <dbReference type="Rhea" id="RHEA:19823"/>
    </physiologicalReaction>
</comment>
<evidence type="ECO:0000313" key="13">
    <source>
        <dbReference type="EMBL" id="MDM8196454.1"/>
    </source>
</evidence>
<evidence type="ECO:0000256" key="12">
    <source>
        <dbReference type="RuleBase" id="RU003862"/>
    </source>
</evidence>
<dbReference type="CDD" id="cd00537">
    <property type="entry name" value="MTHFR"/>
    <property type="match status" value="1"/>
</dbReference>
<comment type="pathway">
    <text evidence="10">Amino-acid biosynthesis; L-methionine biosynthesis via de novo pathway.</text>
</comment>
<keyword evidence="9" id="KW-0486">Methionine biosynthesis</keyword>
<keyword evidence="4" id="KW-0028">Amino-acid biosynthesis</keyword>
<dbReference type="InterPro" id="IPR004620">
    <property type="entry name" value="MTHF_reductase_bac"/>
</dbReference>
<dbReference type="Proteomes" id="UP001529275">
    <property type="component" value="Unassembled WGS sequence"/>
</dbReference>
<organism evidence="13 14">
    <name type="scientific">Massilimicrobiota timonensis</name>
    <dbReference type="NCBI Taxonomy" id="1776392"/>
    <lineage>
        <taxon>Bacteria</taxon>
        <taxon>Bacillati</taxon>
        <taxon>Bacillota</taxon>
        <taxon>Erysipelotrichia</taxon>
        <taxon>Erysipelotrichales</taxon>
        <taxon>Erysipelotrichaceae</taxon>
        <taxon>Massilimicrobiota</taxon>
    </lineage>
</organism>
<dbReference type="PANTHER" id="PTHR45754">
    <property type="entry name" value="METHYLENETETRAHYDROFOLATE REDUCTASE"/>
    <property type="match status" value="1"/>
</dbReference>
<keyword evidence="14" id="KW-1185">Reference proteome</keyword>
<evidence type="ECO:0000256" key="2">
    <source>
        <dbReference type="ARBA" id="ARBA00004777"/>
    </source>
</evidence>
<keyword evidence="6 12" id="KW-0274">FAD</keyword>
<keyword evidence="7 12" id="KW-0560">Oxidoreductase</keyword>
<dbReference type="RefSeq" id="WP_289528025.1">
    <property type="nucleotide sequence ID" value="NZ_JAUDCK010000035.1"/>
</dbReference>
<dbReference type="GO" id="GO:0004489">
    <property type="term" value="F:methylenetetrahydrofolate reductase [NAD(P)H] activity"/>
    <property type="evidence" value="ECO:0007669"/>
    <property type="project" value="UniProtKB-EC"/>
</dbReference>
<evidence type="ECO:0000256" key="5">
    <source>
        <dbReference type="ARBA" id="ARBA00022630"/>
    </source>
</evidence>
<evidence type="ECO:0000256" key="3">
    <source>
        <dbReference type="ARBA" id="ARBA00006743"/>
    </source>
</evidence>
<accession>A0ABT7UJX9</accession>
<dbReference type="InterPro" id="IPR003171">
    <property type="entry name" value="Mehydrof_redctse-like"/>
</dbReference>
<evidence type="ECO:0000256" key="8">
    <source>
        <dbReference type="ARBA" id="ARBA00023027"/>
    </source>
</evidence>
<dbReference type="SUPFAM" id="SSF51730">
    <property type="entry name" value="FAD-linked oxidoreductase"/>
    <property type="match status" value="1"/>
</dbReference>
<reference evidence="14" key="1">
    <citation type="submission" date="2023-06" db="EMBL/GenBank/DDBJ databases">
        <title>Identification and characterization of horizontal gene transfer across gut microbiota members of farm animals based on homology search.</title>
        <authorList>
            <person name="Zeman M."/>
            <person name="Kubasova T."/>
            <person name="Jahodarova E."/>
            <person name="Nykrynova M."/>
            <person name="Rychlik I."/>
        </authorList>
    </citation>
    <scope>NUCLEOTIDE SEQUENCE [LARGE SCALE GENOMIC DNA]</scope>
    <source>
        <strain evidence="14">ET341</strain>
    </source>
</reference>
<evidence type="ECO:0000313" key="14">
    <source>
        <dbReference type="Proteomes" id="UP001529275"/>
    </source>
</evidence>
<evidence type="ECO:0000256" key="4">
    <source>
        <dbReference type="ARBA" id="ARBA00022605"/>
    </source>
</evidence>
<keyword evidence="5 12" id="KW-0285">Flavoprotein</keyword>
<comment type="caution">
    <text evidence="13">The sequence shown here is derived from an EMBL/GenBank/DDBJ whole genome shotgun (WGS) entry which is preliminary data.</text>
</comment>
<dbReference type="Pfam" id="PF02219">
    <property type="entry name" value="MTHFR"/>
    <property type="match status" value="1"/>
</dbReference>
<dbReference type="PANTHER" id="PTHR45754:SF3">
    <property type="entry name" value="METHYLENETETRAHYDROFOLATE REDUCTASE (NADPH)"/>
    <property type="match status" value="1"/>
</dbReference>
<dbReference type="NCBIfam" id="TIGR00676">
    <property type="entry name" value="fadh2"/>
    <property type="match status" value="1"/>
</dbReference>